<gene>
    <name evidence="1" type="ORF">HannXRQ_Chr02g0059411</name>
</gene>
<proteinExistence type="predicted"/>
<dbReference type="InParanoid" id="A0A251VK55"/>
<dbReference type="Proteomes" id="UP000215914">
    <property type="component" value="Chromosome 2"/>
</dbReference>
<evidence type="ECO:0000313" key="2">
    <source>
        <dbReference type="Proteomes" id="UP000215914"/>
    </source>
</evidence>
<protein>
    <submittedName>
        <fullName evidence="1">Uncharacterized protein</fullName>
    </submittedName>
</protein>
<sequence length="60" mass="6982">MFYVAQRKKKARVIRSRKHRKITVNPIYDEGELGSNTHYIALYALPVQVIFCNGSKLVFL</sequence>
<reference evidence="2" key="1">
    <citation type="journal article" date="2017" name="Nature">
        <title>The sunflower genome provides insights into oil metabolism, flowering and Asterid evolution.</title>
        <authorList>
            <person name="Badouin H."/>
            <person name="Gouzy J."/>
            <person name="Grassa C.J."/>
            <person name="Murat F."/>
            <person name="Staton S.E."/>
            <person name="Cottret L."/>
            <person name="Lelandais-Briere C."/>
            <person name="Owens G.L."/>
            <person name="Carrere S."/>
            <person name="Mayjonade B."/>
            <person name="Legrand L."/>
            <person name="Gill N."/>
            <person name="Kane N.C."/>
            <person name="Bowers J.E."/>
            <person name="Hubner S."/>
            <person name="Bellec A."/>
            <person name="Berard A."/>
            <person name="Berges H."/>
            <person name="Blanchet N."/>
            <person name="Boniface M.C."/>
            <person name="Brunel D."/>
            <person name="Catrice O."/>
            <person name="Chaidir N."/>
            <person name="Claudel C."/>
            <person name="Donnadieu C."/>
            <person name="Faraut T."/>
            <person name="Fievet G."/>
            <person name="Helmstetter N."/>
            <person name="King M."/>
            <person name="Knapp S.J."/>
            <person name="Lai Z."/>
            <person name="Le Paslier M.C."/>
            <person name="Lippi Y."/>
            <person name="Lorenzon L."/>
            <person name="Mandel J.R."/>
            <person name="Marage G."/>
            <person name="Marchand G."/>
            <person name="Marquand E."/>
            <person name="Bret-Mestries E."/>
            <person name="Morien E."/>
            <person name="Nambeesan S."/>
            <person name="Nguyen T."/>
            <person name="Pegot-Espagnet P."/>
            <person name="Pouilly N."/>
            <person name="Raftis F."/>
            <person name="Sallet E."/>
            <person name="Schiex T."/>
            <person name="Thomas J."/>
            <person name="Vandecasteele C."/>
            <person name="Vares D."/>
            <person name="Vear F."/>
            <person name="Vautrin S."/>
            <person name="Crespi M."/>
            <person name="Mangin B."/>
            <person name="Burke J.M."/>
            <person name="Salse J."/>
            <person name="Munos S."/>
            <person name="Vincourt P."/>
            <person name="Rieseberg L.H."/>
            <person name="Langlade N.B."/>
        </authorList>
    </citation>
    <scope>NUCLEOTIDE SEQUENCE [LARGE SCALE GENOMIC DNA]</scope>
    <source>
        <strain evidence="2">cv. SF193</strain>
    </source>
</reference>
<name>A0A251VK55_HELAN</name>
<organism evidence="1 2">
    <name type="scientific">Helianthus annuus</name>
    <name type="common">Common sunflower</name>
    <dbReference type="NCBI Taxonomy" id="4232"/>
    <lineage>
        <taxon>Eukaryota</taxon>
        <taxon>Viridiplantae</taxon>
        <taxon>Streptophyta</taxon>
        <taxon>Embryophyta</taxon>
        <taxon>Tracheophyta</taxon>
        <taxon>Spermatophyta</taxon>
        <taxon>Magnoliopsida</taxon>
        <taxon>eudicotyledons</taxon>
        <taxon>Gunneridae</taxon>
        <taxon>Pentapetalae</taxon>
        <taxon>asterids</taxon>
        <taxon>campanulids</taxon>
        <taxon>Asterales</taxon>
        <taxon>Asteraceae</taxon>
        <taxon>Asteroideae</taxon>
        <taxon>Heliantheae alliance</taxon>
        <taxon>Heliantheae</taxon>
        <taxon>Helianthus</taxon>
    </lineage>
</organism>
<accession>A0A251VK55</accession>
<dbReference type="EMBL" id="CM007891">
    <property type="protein sequence ID" value="OTG35689.1"/>
    <property type="molecule type" value="Genomic_DNA"/>
</dbReference>
<evidence type="ECO:0000313" key="1">
    <source>
        <dbReference type="EMBL" id="OTG35689.1"/>
    </source>
</evidence>
<dbReference type="AlphaFoldDB" id="A0A251VK55"/>
<keyword evidence="2" id="KW-1185">Reference proteome</keyword>